<dbReference type="AlphaFoldDB" id="A0A9P1M4S0"/>
<organism evidence="1">
    <name type="scientific">Cladocopium goreaui</name>
    <dbReference type="NCBI Taxonomy" id="2562237"/>
    <lineage>
        <taxon>Eukaryota</taxon>
        <taxon>Sar</taxon>
        <taxon>Alveolata</taxon>
        <taxon>Dinophyceae</taxon>
        <taxon>Suessiales</taxon>
        <taxon>Symbiodiniaceae</taxon>
        <taxon>Cladocopium</taxon>
    </lineage>
</organism>
<comment type="caution">
    <text evidence="1">The sequence shown here is derived from an EMBL/GenBank/DDBJ whole genome shotgun (WGS) entry which is preliminary data.</text>
</comment>
<sequence>LAQNPQPAQKEKGIKKSFKLSGIMPPTQEVIRLTKGIFRKGEHNYQITFRNVEGSLKLAYYMTAVIGGKVRTLEDEARKQEKDRLRQRDQFSAAVDAAMGFGSTEQKAHRGLGPKGTDCAI</sequence>
<proteinExistence type="predicted"/>
<dbReference type="Proteomes" id="UP001152797">
    <property type="component" value="Unassembled WGS sequence"/>
</dbReference>
<dbReference type="EMBL" id="CAMXCT020006744">
    <property type="protein sequence ID" value="CAL1172719.1"/>
    <property type="molecule type" value="Genomic_DNA"/>
</dbReference>
<name>A0A9P1M4S0_9DINO</name>
<evidence type="ECO:0000313" key="2">
    <source>
        <dbReference type="EMBL" id="CAL1172719.1"/>
    </source>
</evidence>
<dbReference type="EMBL" id="CAMXCT030006744">
    <property type="protein sequence ID" value="CAL4806656.1"/>
    <property type="molecule type" value="Genomic_DNA"/>
</dbReference>
<feature type="non-terminal residue" evidence="1">
    <location>
        <position position="121"/>
    </location>
</feature>
<reference evidence="2" key="2">
    <citation type="submission" date="2024-04" db="EMBL/GenBank/DDBJ databases">
        <authorList>
            <person name="Chen Y."/>
            <person name="Shah S."/>
            <person name="Dougan E. K."/>
            <person name="Thang M."/>
            <person name="Chan C."/>
        </authorList>
    </citation>
    <scope>NUCLEOTIDE SEQUENCE [LARGE SCALE GENOMIC DNA]</scope>
</reference>
<keyword evidence="3" id="KW-1185">Reference proteome</keyword>
<reference evidence="1" key="1">
    <citation type="submission" date="2022-10" db="EMBL/GenBank/DDBJ databases">
        <authorList>
            <person name="Chen Y."/>
            <person name="Dougan E. K."/>
            <person name="Chan C."/>
            <person name="Rhodes N."/>
            <person name="Thang M."/>
        </authorList>
    </citation>
    <scope>NUCLEOTIDE SEQUENCE</scope>
</reference>
<accession>A0A9P1M4S0</accession>
<dbReference type="EMBL" id="CAMXCT010006744">
    <property type="protein sequence ID" value="CAI4019344.1"/>
    <property type="molecule type" value="Genomic_DNA"/>
</dbReference>
<evidence type="ECO:0000313" key="3">
    <source>
        <dbReference type="Proteomes" id="UP001152797"/>
    </source>
</evidence>
<feature type="non-terminal residue" evidence="1">
    <location>
        <position position="1"/>
    </location>
</feature>
<evidence type="ECO:0000313" key="1">
    <source>
        <dbReference type="EMBL" id="CAI4019344.1"/>
    </source>
</evidence>
<gene>
    <name evidence="1" type="ORF">C1SCF055_LOCUS43849</name>
</gene>
<protein>
    <submittedName>
        <fullName evidence="1">Uncharacterized protein</fullName>
    </submittedName>
</protein>